<organism evidence="2 3">
    <name type="scientific">Candidatus Liptonbacteria bacterium RIFCSPLOWO2_01_FULL_53_13</name>
    <dbReference type="NCBI Taxonomy" id="1798651"/>
    <lineage>
        <taxon>Bacteria</taxon>
        <taxon>Candidatus Liptoniibacteriota</taxon>
    </lineage>
</organism>
<dbReference type="Proteomes" id="UP000178348">
    <property type="component" value="Unassembled WGS sequence"/>
</dbReference>
<dbReference type="InterPro" id="IPR036691">
    <property type="entry name" value="Endo/exonu/phosph_ase_sf"/>
</dbReference>
<sequence length="256" mass="29219">MKIISLNIWAGIVFEPLMAFLKKQASDTDIFCFQELLFGTEEKIGSQGEYRNIFQVISSLLSEFTAYPMLAPEGSWFQGNELEPGLRVGQAIFIRKGIKILDSGEMHTYMPDSRFAKDLEVTITGNFNHVRLRNNNKDILIGNLHGVWQAEGKGDTEERLEQSRILRKFLDKMDCEQVVVGDFNMLPDIQSMAILERGMRNLIKEFGVASTRSNLYKKRIPFSDYALVSGVDLRYFQVADVVVSDHLPLILEIRET</sequence>
<dbReference type="SUPFAM" id="SSF56219">
    <property type="entry name" value="DNase I-like"/>
    <property type="match status" value="1"/>
</dbReference>
<evidence type="ECO:0000313" key="2">
    <source>
        <dbReference type="EMBL" id="OGZ01444.1"/>
    </source>
</evidence>
<reference evidence="2 3" key="1">
    <citation type="journal article" date="2016" name="Nat. Commun.">
        <title>Thousands of microbial genomes shed light on interconnected biogeochemical processes in an aquifer system.</title>
        <authorList>
            <person name="Anantharaman K."/>
            <person name="Brown C.T."/>
            <person name="Hug L.A."/>
            <person name="Sharon I."/>
            <person name="Castelle C.J."/>
            <person name="Probst A.J."/>
            <person name="Thomas B.C."/>
            <person name="Singh A."/>
            <person name="Wilkins M.J."/>
            <person name="Karaoz U."/>
            <person name="Brodie E.L."/>
            <person name="Williams K.H."/>
            <person name="Hubbard S.S."/>
            <person name="Banfield J.F."/>
        </authorList>
    </citation>
    <scope>NUCLEOTIDE SEQUENCE [LARGE SCALE GENOMIC DNA]</scope>
</reference>
<dbReference type="GO" id="GO:0003824">
    <property type="term" value="F:catalytic activity"/>
    <property type="evidence" value="ECO:0007669"/>
    <property type="project" value="InterPro"/>
</dbReference>
<dbReference type="EMBL" id="MHLB01000038">
    <property type="protein sequence ID" value="OGZ01444.1"/>
    <property type="molecule type" value="Genomic_DNA"/>
</dbReference>
<dbReference type="Gene3D" id="3.60.10.10">
    <property type="entry name" value="Endonuclease/exonuclease/phosphatase"/>
    <property type="match status" value="1"/>
</dbReference>
<feature type="domain" description="Endonuclease/exonuclease/phosphatase" evidence="1">
    <location>
        <begin position="5"/>
        <end position="246"/>
    </location>
</feature>
<accession>A0A1G2CJ65</accession>
<evidence type="ECO:0000313" key="3">
    <source>
        <dbReference type="Proteomes" id="UP000178348"/>
    </source>
</evidence>
<protein>
    <recommendedName>
        <fullName evidence="1">Endonuclease/exonuclease/phosphatase domain-containing protein</fullName>
    </recommendedName>
</protein>
<comment type="caution">
    <text evidence="2">The sequence shown here is derived from an EMBL/GenBank/DDBJ whole genome shotgun (WGS) entry which is preliminary data.</text>
</comment>
<dbReference type="Pfam" id="PF03372">
    <property type="entry name" value="Exo_endo_phos"/>
    <property type="match status" value="1"/>
</dbReference>
<dbReference type="AlphaFoldDB" id="A0A1G2CJ65"/>
<proteinExistence type="predicted"/>
<gene>
    <name evidence="2" type="ORF">A2946_01070</name>
</gene>
<name>A0A1G2CJ65_9BACT</name>
<evidence type="ECO:0000259" key="1">
    <source>
        <dbReference type="Pfam" id="PF03372"/>
    </source>
</evidence>
<dbReference type="InterPro" id="IPR005135">
    <property type="entry name" value="Endo/exonuclease/phosphatase"/>
</dbReference>